<dbReference type="PANTHER" id="PTHR33116">
    <property type="entry name" value="REVERSE TRANSCRIPTASE ZINC-BINDING DOMAIN-CONTAINING PROTEIN-RELATED-RELATED"/>
    <property type="match status" value="1"/>
</dbReference>
<proteinExistence type="predicted"/>
<dbReference type="GO" id="GO:0003676">
    <property type="term" value="F:nucleic acid binding"/>
    <property type="evidence" value="ECO:0007669"/>
    <property type="project" value="InterPro"/>
</dbReference>
<dbReference type="CDD" id="cd01650">
    <property type="entry name" value="RT_nLTR_like"/>
    <property type="match status" value="1"/>
</dbReference>
<dbReference type="InterPro" id="IPR044730">
    <property type="entry name" value="RNase_H-like_dom_plant"/>
</dbReference>
<dbReference type="InterPro" id="IPR026960">
    <property type="entry name" value="RVT-Znf"/>
</dbReference>
<name>A0A1J3D6G7_NOCCA</name>
<reference evidence="2" key="1">
    <citation type="submission" date="2016-07" db="EMBL/GenBank/DDBJ databases">
        <title>De novo transcriptome assembly of four accessions of the metal hyperaccumulator plant Noccaea caerulescens.</title>
        <authorList>
            <person name="Blande D."/>
            <person name="Halimaa P."/>
            <person name="Tervahauta A.I."/>
            <person name="Aarts M.G."/>
            <person name="Karenlampi S.O."/>
        </authorList>
    </citation>
    <scope>NUCLEOTIDE SEQUENCE</scope>
</reference>
<organism evidence="2">
    <name type="scientific">Noccaea caerulescens</name>
    <name type="common">Alpine penny-cress</name>
    <name type="synonym">Thlaspi caerulescens</name>
    <dbReference type="NCBI Taxonomy" id="107243"/>
    <lineage>
        <taxon>Eukaryota</taxon>
        <taxon>Viridiplantae</taxon>
        <taxon>Streptophyta</taxon>
        <taxon>Embryophyta</taxon>
        <taxon>Tracheophyta</taxon>
        <taxon>Spermatophyta</taxon>
        <taxon>Magnoliopsida</taxon>
        <taxon>eudicotyledons</taxon>
        <taxon>Gunneridae</taxon>
        <taxon>Pentapetalae</taxon>
        <taxon>rosids</taxon>
        <taxon>malvids</taxon>
        <taxon>Brassicales</taxon>
        <taxon>Brassicaceae</taxon>
        <taxon>Coluteocarpeae</taxon>
        <taxon>Noccaea</taxon>
    </lineage>
</organism>
<protein>
    <recommendedName>
        <fullName evidence="1">Reverse transcriptase domain-containing protein</fullName>
    </recommendedName>
</protein>
<dbReference type="EMBL" id="GEVI01016685">
    <property type="protein sequence ID" value="JAU15635.1"/>
    <property type="molecule type" value="Transcribed_RNA"/>
</dbReference>
<dbReference type="InterPro" id="IPR036397">
    <property type="entry name" value="RNaseH_sf"/>
</dbReference>
<dbReference type="Pfam" id="PF00078">
    <property type="entry name" value="RVT_1"/>
    <property type="match status" value="1"/>
</dbReference>
<dbReference type="Pfam" id="PF13966">
    <property type="entry name" value="zf-RVT"/>
    <property type="match status" value="1"/>
</dbReference>
<dbReference type="InterPro" id="IPR043502">
    <property type="entry name" value="DNA/RNA_pol_sf"/>
</dbReference>
<gene>
    <name evidence="2" type="ORF">GA_TR18843_c0_g1_i1_g.60521</name>
</gene>
<evidence type="ECO:0000259" key="1">
    <source>
        <dbReference type="PROSITE" id="PS50878"/>
    </source>
</evidence>
<dbReference type="SUPFAM" id="SSF53098">
    <property type="entry name" value="Ribonuclease H-like"/>
    <property type="match status" value="1"/>
</dbReference>
<sequence>MQSRDRGFMEKISQCRKAISRWKRNNKSNSAVRIQEIHHEIDMAKRANPYVHTEVTRLSKELQLEYQKEEQFWRMKSRITWLNNGDRNTRFFHAATKNRRAQNKIRKLVDDQGREWYGEKDLGRVAESYFKSLFASEGIGIQLEDTDLWHSDEAMVTQEQNSSLMAPVTRTEVRMAVFDINPTKCPGPDGMNGYFYQHLWDTIGEDLFHLIEKFFQDGQIEAEMNKTNICLIPKKSGAVKMVDFRPISLSNVAYKIIAKILAKRLKKVLPRIISDTQAAFIQGRLISDNILVAHELLHALESKNKCAEDFIAVKTDISKAFDRVEWGFLESALRIMGFSNEWIRLLMSCVTTVSYQVLINGHPHGSIIPTRGIRQGDPLSPYLFIICSEMLARMLKKAEMEERITGLKVARNAPAVTHLMFADDTMFYCRERDDELDQLRSILDKYSLASGQRINYLKSSIYFGKKIPIDRREVIKERLEIHQNGGKGRYLGLPESFGGSKVSILSYLKENLSQKVGGWQNKFLSSGGKEIMLKAVAFALPTYTMTCFLVPKTICKKIMSIIADFWWKNNNDHRGMHWKAWDQMCKSKKQGGLGFRDIKAFNLALLGKQLWRMMTHKDTLMARIFKARYFNRSTPLNAELGSRPSYAWRSIHAAQGLIRKGSRRTIGNGDEVLIWEDQWLDRKPSRPIRAANWAPNQVRPVINSISKVGDLLCNNGREWNDDLLSSIFREEDRLLLEEIRPGGLNSEDSYSWDYTRTGHYSVKSGYWVYLNVPDFKDKPREVSQPSLDHLFQLAWKTDTSPKIHHFLWKCLSNCISVAATLKQRHIAKDGRCNRCHEGDESVNHMLFQCPFARLTWAISGFPAPPRGEMSDSIYSNLYRVFTVTKRHPYAEREGKLGPWLMWRLWKNRNELVIKGKEYDAMETVKKAEEDMEEWLKRSEGVSKRLENHATKDTTQLTWKPPPEGWLKCNVDGAWSKEQNQCGIGWVLRDNRGKIIWMGARKLKSLRSSLETEIEALRWAIQVTTSFRYRNIIYETDSQEVIEAISEEEGWPIFKALARDISTMLASLERKKIIFQAREGNGVADRIAKETYSFVNYVPKVYSIMPRWIIPYVSEDILNCTNTFGE</sequence>
<dbReference type="AlphaFoldDB" id="A0A1J3D6G7"/>
<accession>A0A1J3D6G7</accession>
<dbReference type="GO" id="GO:0004523">
    <property type="term" value="F:RNA-DNA hybrid ribonuclease activity"/>
    <property type="evidence" value="ECO:0007669"/>
    <property type="project" value="InterPro"/>
</dbReference>
<dbReference type="InterPro" id="IPR002156">
    <property type="entry name" value="RNaseH_domain"/>
</dbReference>
<evidence type="ECO:0000313" key="2">
    <source>
        <dbReference type="EMBL" id="JAU15635.1"/>
    </source>
</evidence>
<feature type="domain" description="Reverse transcriptase" evidence="1">
    <location>
        <begin position="213"/>
        <end position="495"/>
    </location>
</feature>
<dbReference type="Gene3D" id="3.30.420.10">
    <property type="entry name" value="Ribonuclease H-like superfamily/Ribonuclease H"/>
    <property type="match status" value="1"/>
</dbReference>
<dbReference type="InterPro" id="IPR000477">
    <property type="entry name" value="RT_dom"/>
</dbReference>
<dbReference type="PROSITE" id="PS50878">
    <property type="entry name" value="RT_POL"/>
    <property type="match status" value="1"/>
</dbReference>
<dbReference type="PANTHER" id="PTHR33116:SF86">
    <property type="entry name" value="REVERSE TRANSCRIPTASE DOMAIN-CONTAINING PROTEIN"/>
    <property type="match status" value="1"/>
</dbReference>
<dbReference type="CDD" id="cd06222">
    <property type="entry name" value="RNase_H_like"/>
    <property type="match status" value="1"/>
</dbReference>
<dbReference type="SUPFAM" id="SSF56672">
    <property type="entry name" value="DNA/RNA polymerases"/>
    <property type="match status" value="1"/>
</dbReference>
<dbReference type="Pfam" id="PF13456">
    <property type="entry name" value="RVT_3"/>
    <property type="match status" value="1"/>
</dbReference>
<dbReference type="InterPro" id="IPR012337">
    <property type="entry name" value="RNaseH-like_sf"/>
</dbReference>